<dbReference type="RefSeq" id="WP_158348497.1">
    <property type="nucleotide sequence ID" value="NZ_CP042427.1"/>
</dbReference>
<feature type="domain" description="Pseudouridine synthase I TruA alpha/beta" evidence="8">
    <location>
        <begin position="14"/>
        <end position="108"/>
    </location>
</feature>
<dbReference type="Pfam" id="PF01416">
    <property type="entry name" value="PseudoU_synth_1"/>
    <property type="match status" value="2"/>
</dbReference>
<dbReference type="CDD" id="cd02570">
    <property type="entry name" value="PseudoU_synth_EcTruA"/>
    <property type="match status" value="1"/>
</dbReference>
<organism evidence="9 10">
    <name type="scientific">Buchnera aphidicola</name>
    <name type="common">Aphis fabae</name>
    <dbReference type="NCBI Taxonomy" id="571430"/>
    <lineage>
        <taxon>Bacteria</taxon>
        <taxon>Pseudomonadati</taxon>
        <taxon>Pseudomonadota</taxon>
        <taxon>Gammaproteobacteria</taxon>
        <taxon>Enterobacterales</taxon>
        <taxon>Erwiniaceae</taxon>
        <taxon>Buchnera</taxon>
    </lineage>
</organism>
<dbReference type="PANTHER" id="PTHR11142:SF0">
    <property type="entry name" value="TRNA PSEUDOURIDINE SYNTHASE-LIKE 1"/>
    <property type="match status" value="1"/>
</dbReference>
<dbReference type="GO" id="GO:0160147">
    <property type="term" value="F:tRNA pseudouridine(38-40) synthase activity"/>
    <property type="evidence" value="ECO:0007669"/>
    <property type="project" value="UniProtKB-EC"/>
</dbReference>
<dbReference type="InterPro" id="IPR020095">
    <property type="entry name" value="PsdUridine_synth_TruA_C"/>
</dbReference>
<feature type="active site" description="Nucleophile" evidence="4 5">
    <location>
        <position position="57"/>
    </location>
</feature>
<dbReference type="PIRSF" id="PIRSF001430">
    <property type="entry name" value="tRNA_psdUrid_synth"/>
    <property type="match status" value="1"/>
</dbReference>
<dbReference type="EC" id="5.4.99.12" evidence="4"/>
<evidence type="ECO:0000313" key="10">
    <source>
        <dbReference type="Proteomes" id="UP000325981"/>
    </source>
</evidence>
<dbReference type="OrthoDB" id="9811823at2"/>
<dbReference type="EMBL" id="CP042427">
    <property type="protein sequence ID" value="QFQ32932.1"/>
    <property type="molecule type" value="Genomic_DNA"/>
</dbReference>
<evidence type="ECO:0000256" key="6">
    <source>
        <dbReference type="PIRSR" id="PIRSR001430-2"/>
    </source>
</evidence>
<feature type="binding site" evidence="4 6">
    <location>
        <position position="115"/>
    </location>
    <ligand>
        <name>substrate</name>
    </ligand>
</feature>
<comment type="function">
    <text evidence="4">Formation of pseudouridine at positions 38, 39 and 40 in the anticodon stem and loop of transfer RNAs.</text>
</comment>
<dbReference type="Proteomes" id="UP000325981">
    <property type="component" value="Chromosome"/>
</dbReference>
<evidence type="ECO:0000313" key="9">
    <source>
        <dbReference type="EMBL" id="QFQ32932.1"/>
    </source>
</evidence>
<name>A0A5J6ZBY6_9GAMM</name>
<evidence type="ECO:0000256" key="2">
    <source>
        <dbReference type="ARBA" id="ARBA00022694"/>
    </source>
</evidence>
<feature type="domain" description="Pseudouridine synthase I TruA alpha/beta" evidence="8">
    <location>
        <begin position="149"/>
        <end position="249"/>
    </location>
</feature>
<sequence>MMEKKIKKFALGVEYNGEYYHGWQCQKKHPSVQEEVEQCLSKIANHKVDVICAGRTDSGVHSIGQVIHFQTTSIRSTYAWTVGVNTYLSKNISITWVKEVPEYFNARYSAIRRTYRYIIYNSVCRSSILYKKSNHVYKKLNVLKMNSEAQHLLGEHDFSSFQALGCQSYSARRKITKINVYRINNLVMIDITANSFLYHMVRNIVGSLIQINSINQENIMKNLLKKKNRNYAGPTAPAKGLYLLYVQYPKCFNLPVFEDIFFKIKE</sequence>
<protein>
    <recommendedName>
        <fullName evidence="4">tRNA pseudouridine synthase A</fullName>
        <ecNumber evidence="4">5.4.99.12</ecNumber>
    </recommendedName>
    <alternativeName>
        <fullName evidence="4">tRNA pseudouridine(38-40) synthase</fullName>
    </alternativeName>
    <alternativeName>
        <fullName evidence="4">tRNA pseudouridylate synthase I</fullName>
    </alternativeName>
    <alternativeName>
        <fullName evidence="4">tRNA-uridine isomerase I</fullName>
    </alternativeName>
</protein>
<dbReference type="GO" id="GO:0003723">
    <property type="term" value="F:RNA binding"/>
    <property type="evidence" value="ECO:0007669"/>
    <property type="project" value="InterPro"/>
</dbReference>
<comment type="catalytic activity">
    <reaction evidence="4 7">
        <text>uridine(38/39/40) in tRNA = pseudouridine(38/39/40) in tRNA</text>
        <dbReference type="Rhea" id="RHEA:22376"/>
        <dbReference type="Rhea" id="RHEA-COMP:10085"/>
        <dbReference type="Rhea" id="RHEA-COMP:10087"/>
        <dbReference type="ChEBI" id="CHEBI:65314"/>
        <dbReference type="ChEBI" id="CHEBI:65315"/>
        <dbReference type="EC" id="5.4.99.12"/>
    </reaction>
</comment>
<dbReference type="InterPro" id="IPR020103">
    <property type="entry name" value="PsdUridine_synth_cat_dom_sf"/>
</dbReference>
<gene>
    <name evidence="4 9" type="primary">truA</name>
    <name evidence="9" type="ORF">FQV33_03050</name>
</gene>
<evidence type="ECO:0000256" key="3">
    <source>
        <dbReference type="ARBA" id="ARBA00023235"/>
    </source>
</evidence>
<reference evidence="9 10" key="1">
    <citation type="submission" date="2019-07" db="EMBL/GenBank/DDBJ databases">
        <title>Buchnera limit thermal tolerance of host aphids.</title>
        <authorList>
            <person name="Zhang B."/>
            <person name="Moran N."/>
        </authorList>
    </citation>
    <scope>NUCLEOTIDE SEQUENCE [LARGE SCALE GENOMIC DNA]</scope>
    <source>
        <strain evidence="9 10">Afa-UT1</strain>
    </source>
</reference>
<dbReference type="Gene3D" id="3.30.70.660">
    <property type="entry name" value="Pseudouridine synthase I, catalytic domain, C-terminal subdomain"/>
    <property type="match status" value="1"/>
</dbReference>
<comment type="caution">
    <text evidence="4">Lacks conserved residue(s) required for the propagation of feature annotation.</text>
</comment>
<keyword evidence="2 4" id="KW-0819">tRNA processing</keyword>
<dbReference type="GO" id="GO:0031119">
    <property type="term" value="P:tRNA pseudouridine synthesis"/>
    <property type="evidence" value="ECO:0007669"/>
    <property type="project" value="UniProtKB-UniRule"/>
</dbReference>
<evidence type="ECO:0000256" key="1">
    <source>
        <dbReference type="ARBA" id="ARBA00009375"/>
    </source>
</evidence>
<dbReference type="InterPro" id="IPR020094">
    <property type="entry name" value="TruA/RsuA/RluB/E/F_N"/>
</dbReference>
<dbReference type="SUPFAM" id="SSF55120">
    <property type="entry name" value="Pseudouridine synthase"/>
    <property type="match status" value="1"/>
</dbReference>
<dbReference type="HAMAP" id="MF_00171">
    <property type="entry name" value="TruA"/>
    <property type="match status" value="1"/>
</dbReference>
<evidence type="ECO:0000259" key="8">
    <source>
        <dbReference type="Pfam" id="PF01416"/>
    </source>
</evidence>
<dbReference type="InterPro" id="IPR001406">
    <property type="entry name" value="PsdUridine_synth_TruA"/>
</dbReference>
<dbReference type="Gene3D" id="3.30.70.580">
    <property type="entry name" value="Pseudouridine synthase I, catalytic domain, N-terminal subdomain"/>
    <property type="match status" value="1"/>
</dbReference>
<evidence type="ECO:0000256" key="4">
    <source>
        <dbReference type="HAMAP-Rule" id="MF_00171"/>
    </source>
</evidence>
<comment type="similarity">
    <text evidence="1 4 7">Belongs to the tRNA pseudouridine synthase TruA family.</text>
</comment>
<proteinExistence type="inferred from homology"/>
<comment type="subunit">
    <text evidence="4">Homodimer.</text>
</comment>
<dbReference type="PANTHER" id="PTHR11142">
    <property type="entry name" value="PSEUDOURIDYLATE SYNTHASE"/>
    <property type="match status" value="1"/>
</dbReference>
<evidence type="ECO:0000256" key="7">
    <source>
        <dbReference type="RuleBase" id="RU003792"/>
    </source>
</evidence>
<accession>A0A5J6ZBY6</accession>
<dbReference type="NCBIfam" id="TIGR00071">
    <property type="entry name" value="hisT_truA"/>
    <property type="match status" value="1"/>
</dbReference>
<dbReference type="InterPro" id="IPR020097">
    <property type="entry name" value="PsdUridine_synth_TruA_a/b_dom"/>
</dbReference>
<evidence type="ECO:0000256" key="5">
    <source>
        <dbReference type="PIRSR" id="PIRSR001430-1"/>
    </source>
</evidence>
<dbReference type="FunFam" id="3.30.70.580:FF:000001">
    <property type="entry name" value="tRNA pseudouridine synthase A"/>
    <property type="match status" value="1"/>
</dbReference>
<keyword evidence="3 4" id="KW-0413">Isomerase</keyword>
<dbReference type="AlphaFoldDB" id="A0A5J6ZBY6"/>